<dbReference type="SUPFAM" id="SSF53756">
    <property type="entry name" value="UDP-Glycosyltransferase/glycogen phosphorylase"/>
    <property type="match status" value="1"/>
</dbReference>
<dbReference type="EC" id="2.4.-.-" evidence="2"/>
<keyword evidence="2" id="KW-0808">Transferase</keyword>
<dbReference type="Gene3D" id="3.40.50.2000">
    <property type="entry name" value="Glycogen Phosphorylase B"/>
    <property type="match status" value="1"/>
</dbReference>
<evidence type="ECO:0000259" key="1">
    <source>
        <dbReference type="Pfam" id="PF00534"/>
    </source>
</evidence>
<gene>
    <name evidence="2" type="ORF">V6M85_02075</name>
</gene>
<dbReference type="Pfam" id="PF00534">
    <property type="entry name" value="Glycos_transf_1"/>
    <property type="match status" value="1"/>
</dbReference>
<dbReference type="GeneID" id="89335518"/>
<dbReference type="InterPro" id="IPR001296">
    <property type="entry name" value="Glyco_trans_1"/>
</dbReference>
<dbReference type="AlphaFoldDB" id="A0AAX4L1N9"/>
<keyword evidence="3" id="KW-1185">Reference proteome</keyword>
<feature type="domain" description="Glycosyl transferase family 1" evidence="1">
    <location>
        <begin position="207"/>
        <end position="346"/>
    </location>
</feature>
<evidence type="ECO:0000313" key="3">
    <source>
        <dbReference type="Proteomes" id="UP001432202"/>
    </source>
</evidence>
<protein>
    <submittedName>
        <fullName evidence="2">Glycosyltransferase</fullName>
        <ecNumber evidence="2">2.4.-.-</ecNumber>
    </submittedName>
</protein>
<dbReference type="PANTHER" id="PTHR45947">
    <property type="entry name" value="SULFOQUINOVOSYL TRANSFERASE SQD2"/>
    <property type="match status" value="1"/>
</dbReference>
<dbReference type="PANTHER" id="PTHR45947:SF3">
    <property type="entry name" value="SULFOQUINOVOSYL TRANSFERASE SQD2"/>
    <property type="match status" value="1"/>
</dbReference>
<keyword evidence="2" id="KW-0328">Glycosyltransferase</keyword>
<accession>A0AAX4L1N9</accession>
<evidence type="ECO:0000313" key="2">
    <source>
        <dbReference type="EMBL" id="WWQ60889.1"/>
    </source>
</evidence>
<sequence length="384" mass="44209">MRILAVVDFGLNEKTGGYKRNLEIMKRLPKKAKVDIIPSIRNVRLVSYRKELVSLLKSLNSTPSYILDLLENTNTVEEFENGLKRDRYDVAMVYSNSSENIELARKITSAPVGVQLQLEPFYKNLTTLFRIKFRGITGRAIVNFKEAVKRSKEEEEKWKKLIREGTLNFATSVSKTPLTNSGLDEMIPSFVTKPGNAFDTQLLKFREEEKDGDYAVYFTRLMPEKGLFEVPLIWKKLKRDIKLYVMGSFLDENDMVDFQLLIKRLNVNIEYIGFKEGEELYRSVAKAMFTIYPSHYDSFSLVILESLALGTPVFAYDTPAIKEIYNNIRGVYLAKEDDIKGLAELISNHAFQKKTYVPVPEFYSSWERVTDAEFEDIKKGIAIA</sequence>
<name>A0AAX4L1N9_9CREN</name>
<organism evidence="2 3">
    <name type="scientific">Sulfolobus tengchongensis</name>
    <dbReference type="NCBI Taxonomy" id="207809"/>
    <lineage>
        <taxon>Archaea</taxon>
        <taxon>Thermoproteota</taxon>
        <taxon>Thermoprotei</taxon>
        <taxon>Sulfolobales</taxon>
        <taxon>Sulfolobaceae</taxon>
        <taxon>Sulfolobus</taxon>
    </lineage>
</organism>
<dbReference type="Proteomes" id="UP001432202">
    <property type="component" value="Chromosome"/>
</dbReference>
<dbReference type="RefSeq" id="WP_338602370.1">
    <property type="nucleotide sequence ID" value="NZ_CP146016.1"/>
</dbReference>
<dbReference type="GO" id="GO:0016757">
    <property type="term" value="F:glycosyltransferase activity"/>
    <property type="evidence" value="ECO:0007669"/>
    <property type="project" value="UniProtKB-KW"/>
</dbReference>
<reference evidence="2 3" key="1">
    <citation type="submission" date="2024-02" db="EMBL/GenBank/DDBJ databases">
        <title>STSV induces naive adaptation in Sulfolobus.</title>
        <authorList>
            <person name="Xiang X."/>
            <person name="Song M."/>
        </authorList>
    </citation>
    <scope>NUCLEOTIDE SEQUENCE [LARGE SCALE GENOMIC DNA]</scope>
    <source>
        <strain evidence="2 3">RT2</strain>
    </source>
</reference>
<dbReference type="InterPro" id="IPR050194">
    <property type="entry name" value="Glycosyltransferase_grp1"/>
</dbReference>
<dbReference type="EMBL" id="CP146016">
    <property type="protein sequence ID" value="WWQ60889.1"/>
    <property type="molecule type" value="Genomic_DNA"/>
</dbReference>
<proteinExistence type="predicted"/>